<dbReference type="STRING" id="559515.M4C640"/>
<feature type="region of interest" description="Disordered" evidence="1">
    <location>
        <begin position="199"/>
        <end position="243"/>
    </location>
</feature>
<name>M4C640_HYAAE</name>
<dbReference type="EMBL" id="JH598662">
    <property type="status" value="NOT_ANNOTATED_CDS"/>
    <property type="molecule type" value="Genomic_DNA"/>
</dbReference>
<dbReference type="AlphaFoldDB" id="M4C640"/>
<reference evidence="3" key="1">
    <citation type="journal article" date="2010" name="Science">
        <title>Signatures of adaptation to obligate biotrophy in the Hyaloperonospora arabidopsidis genome.</title>
        <authorList>
            <person name="Baxter L."/>
            <person name="Tripathy S."/>
            <person name="Ishaque N."/>
            <person name="Boot N."/>
            <person name="Cabral A."/>
            <person name="Kemen E."/>
            <person name="Thines M."/>
            <person name="Ah-Fong A."/>
            <person name="Anderson R."/>
            <person name="Badejoko W."/>
            <person name="Bittner-Eddy P."/>
            <person name="Boore J.L."/>
            <person name="Chibucos M.C."/>
            <person name="Coates M."/>
            <person name="Dehal P."/>
            <person name="Delehaunty K."/>
            <person name="Dong S."/>
            <person name="Downton P."/>
            <person name="Dumas B."/>
            <person name="Fabro G."/>
            <person name="Fronick C."/>
            <person name="Fuerstenberg S.I."/>
            <person name="Fulton L."/>
            <person name="Gaulin E."/>
            <person name="Govers F."/>
            <person name="Hughes L."/>
            <person name="Humphray S."/>
            <person name="Jiang R.H."/>
            <person name="Judelson H."/>
            <person name="Kamoun S."/>
            <person name="Kyung K."/>
            <person name="Meijer H."/>
            <person name="Minx P."/>
            <person name="Morris P."/>
            <person name="Nelson J."/>
            <person name="Phuntumart V."/>
            <person name="Qutob D."/>
            <person name="Rehmany A."/>
            <person name="Rougon-Cardoso A."/>
            <person name="Ryden P."/>
            <person name="Torto-Alalibo T."/>
            <person name="Studholme D."/>
            <person name="Wang Y."/>
            <person name="Win J."/>
            <person name="Wood J."/>
            <person name="Clifton S.W."/>
            <person name="Rogers J."/>
            <person name="Van den Ackerveken G."/>
            <person name="Jones J.D."/>
            <person name="McDowell J.M."/>
            <person name="Beynon J."/>
            <person name="Tyler B.M."/>
        </authorList>
    </citation>
    <scope>NUCLEOTIDE SEQUENCE [LARGE SCALE GENOMIC DNA]</scope>
    <source>
        <strain evidence="3">Emoy2</strain>
    </source>
</reference>
<proteinExistence type="predicted"/>
<sequence length="271" mass="29932">MDPRNGSPYGSLPVPPILPDVVVEAAKNIRANIALRVTSSKNIVGSHPPRPGPITNWSLLMQSGCRRLKQNLVLARDFHAPTSTELDFQVELFPLVLRVARVDSATGSVIRSGEEILLSKLSTPASLLEATCRVLLLAKLMDKARLWYFNEKSPKRKIRLRDEYPLELQRLTQDSVFLLEIQDDDGSWPLSQADDTVISSASDTAARQPTKTKGNGRTSENDAGAVLRKREHRPSSRTSDICSRGNLGEVLAQRGAYDFAIGPVVTLVRRQ</sequence>
<keyword evidence="3" id="KW-1185">Reference proteome</keyword>
<feature type="compositionally biased region" description="Polar residues" evidence="1">
    <location>
        <begin position="199"/>
        <end position="218"/>
    </location>
</feature>
<dbReference type="eggNOG" id="KOG1870">
    <property type="taxonomic scope" value="Eukaryota"/>
</dbReference>
<dbReference type="EnsemblProtists" id="HpaT814570">
    <property type="protein sequence ID" value="HpaP814570"/>
    <property type="gene ID" value="HpaG814570"/>
</dbReference>
<dbReference type="Gene3D" id="3.10.20.90">
    <property type="entry name" value="Phosphatidylinositol 3-kinase Catalytic Subunit, Chain A, domain 1"/>
    <property type="match status" value="1"/>
</dbReference>
<protein>
    <submittedName>
        <fullName evidence="2">Uncharacterized protein</fullName>
    </submittedName>
</protein>
<dbReference type="InParanoid" id="M4C640"/>
<organism evidence="2 3">
    <name type="scientific">Hyaloperonospora arabidopsidis (strain Emoy2)</name>
    <name type="common">Downy mildew agent</name>
    <name type="synonym">Peronospora arabidopsidis</name>
    <dbReference type="NCBI Taxonomy" id="559515"/>
    <lineage>
        <taxon>Eukaryota</taxon>
        <taxon>Sar</taxon>
        <taxon>Stramenopiles</taxon>
        <taxon>Oomycota</taxon>
        <taxon>Peronosporomycetes</taxon>
        <taxon>Peronosporales</taxon>
        <taxon>Peronosporaceae</taxon>
        <taxon>Hyaloperonospora</taxon>
    </lineage>
</organism>
<dbReference type="Proteomes" id="UP000011713">
    <property type="component" value="Unassembled WGS sequence"/>
</dbReference>
<dbReference type="HOGENOM" id="CLU_1028371_0_0_1"/>
<dbReference type="VEuPathDB" id="FungiDB:HpaG814570"/>
<accession>M4C640</accession>
<evidence type="ECO:0000313" key="2">
    <source>
        <dbReference type="EnsemblProtists" id="HpaP814570"/>
    </source>
</evidence>
<reference evidence="2" key="2">
    <citation type="submission" date="2015-06" db="UniProtKB">
        <authorList>
            <consortium name="EnsemblProtists"/>
        </authorList>
    </citation>
    <scope>IDENTIFICATION</scope>
    <source>
        <strain evidence="2">Emoy2</strain>
    </source>
</reference>
<evidence type="ECO:0000256" key="1">
    <source>
        <dbReference type="SAM" id="MobiDB-lite"/>
    </source>
</evidence>
<evidence type="ECO:0000313" key="3">
    <source>
        <dbReference type="Proteomes" id="UP000011713"/>
    </source>
</evidence>